<dbReference type="InterPro" id="IPR004089">
    <property type="entry name" value="MCPsignal_dom"/>
</dbReference>
<accession>D5V2U3</accession>
<dbReference type="HOGENOM" id="CLU_000445_107_21_7"/>
<feature type="transmembrane region" description="Helical" evidence="5">
    <location>
        <begin position="7"/>
        <end position="25"/>
    </location>
</feature>
<dbReference type="STRING" id="572480.Arnit_0861"/>
<evidence type="ECO:0000256" key="5">
    <source>
        <dbReference type="SAM" id="Phobius"/>
    </source>
</evidence>
<organism evidence="7 8">
    <name type="scientific">Arcobacter nitrofigilis (strain ATCC 33309 / DSM 7299 / CCUG 15893 / LMG 7604 / NCTC 12251 / CI)</name>
    <name type="common">Campylobacter nitrofigilis</name>
    <dbReference type="NCBI Taxonomy" id="572480"/>
    <lineage>
        <taxon>Bacteria</taxon>
        <taxon>Pseudomonadati</taxon>
        <taxon>Campylobacterota</taxon>
        <taxon>Epsilonproteobacteria</taxon>
        <taxon>Campylobacterales</taxon>
        <taxon>Arcobacteraceae</taxon>
        <taxon>Arcobacter</taxon>
    </lineage>
</organism>
<feature type="compositionally biased region" description="Basic and acidic residues" evidence="4">
    <location>
        <begin position="665"/>
        <end position="689"/>
    </location>
</feature>
<dbReference type="SMART" id="SM00283">
    <property type="entry name" value="MA"/>
    <property type="match status" value="1"/>
</dbReference>
<name>D5V2U3_ARCNC</name>
<protein>
    <submittedName>
        <fullName evidence="7">Methyl-accepting chemotaxis sensory transducer</fullName>
    </submittedName>
</protein>
<sequence length="715" mass="79444" precursor="true">MKIKYKIIGSFLVLIVLTIISSVYVSNNIFHLEKSVKNLSQRDFTGVTVLLEADRDSYQSNVALSQTVNLLGITNLLEADRDSYQSNAALAQIIGAPDHSKTKELIDNGVNNNIKQVKQRYEKFKELLSKLMPQNSAKFVEFENLYTKTDDNTKKLVQMIKDNDYKSAQVFYFNTYLNDYEKMRDLIDFFTEESYKVIAQEEKSTITLIESSLATFVIITILSIILAIIFTFLLSRNINKSINNFKDGLLDFFKYLNKEESSVELLDTSAKDEIAAIAQIVNENITNTKSLLEKDDLLINDVKRVVELVKTGDISKKIEKSTHNKGLEELKTIFNEMIQIISENISNDTNAIEKALQEYQKLNFRHRITTATGKTVDGLNTLAKIINEMLVENKANGLTLQKSSSELLSKVDLISRSSNEAAASIEETAAALEEITSNISSNTQNVIAMSNNANDLKKSANEGEELASQTTVAMDSINEQVTAINDAISIIDQIAFQTNILSLNAAVEAATAGEAGKGFAVVAQEVRNLASRSAEAAKEIKSLVENATTKANDGKAISDKMIKGYLGLNENISKTLELIGGVESASKEQQMGIEQINSAVGLLDRQTQQNASIANQTKDIADETQYIANEIVRDADEKEFEGKESVKSKNVDINSKTLSTSSNPKVEKPKIEKPKEEKQKEKVKEKEPITPKVQSHNKAQVITSNSKNDDEWESF</sequence>
<reference evidence="7 8" key="1">
    <citation type="journal article" date="2010" name="Stand. Genomic Sci.">
        <title>Complete genome sequence of Arcobacter nitrofigilis type strain (CI).</title>
        <authorList>
            <person name="Pati A."/>
            <person name="Gronow S."/>
            <person name="Lapidus A."/>
            <person name="Copeland A."/>
            <person name="Glavina Del Rio T."/>
            <person name="Nolan M."/>
            <person name="Lucas S."/>
            <person name="Tice H."/>
            <person name="Cheng J.F."/>
            <person name="Han C."/>
            <person name="Chertkov O."/>
            <person name="Bruce D."/>
            <person name="Tapia R."/>
            <person name="Goodwin L."/>
            <person name="Pitluck S."/>
            <person name="Liolios K."/>
            <person name="Ivanova N."/>
            <person name="Mavromatis K."/>
            <person name="Chen A."/>
            <person name="Palaniappan K."/>
            <person name="Land M."/>
            <person name="Hauser L."/>
            <person name="Chang Y.J."/>
            <person name="Jeffries C.D."/>
            <person name="Detter J.C."/>
            <person name="Rohde M."/>
            <person name="Goker M."/>
            <person name="Bristow J."/>
            <person name="Eisen J.A."/>
            <person name="Markowitz V."/>
            <person name="Hugenholtz P."/>
            <person name="Klenk H.P."/>
            <person name="Kyrpides N.C."/>
        </authorList>
    </citation>
    <scope>NUCLEOTIDE SEQUENCE [LARGE SCALE GENOMIC DNA]</scope>
    <source>
        <strain evidence="8">ATCC 33309 / DSM 7299 / CCUG 15893 / LMG 7604 / NCTC 12251 / CI</strain>
    </source>
</reference>
<dbReference type="Proteomes" id="UP000000939">
    <property type="component" value="Chromosome"/>
</dbReference>
<keyword evidence="5" id="KW-0472">Membrane</keyword>
<proteinExistence type="inferred from homology"/>
<dbReference type="GO" id="GO:0006935">
    <property type="term" value="P:chemotaxis"/>
    <property type="evidence" value="ECO:0007669"/>
    <property type="project" value="UniProtKB-KW"/>
</dbReference>
<dbReference type="GO" id="GO:0005886">
    <property type="term" value="C:plasma membrane"/>
    <property type="evidence" value="ECO:0007669"/>
    <property type="project" value="TreeGrafter"/>
</dbReference>
<feature type="domain" description="Methyl-accepting transducer" evidence="6">
    <location>
        <begin position="396"/>
        <end position="625"/>
    </location>
</feature>
<feature type="compositionally biased region" description="Polar residues" evidence="4">
    <location>
        <begin position="651"/>
        <end position="663"/>
    </location>
</feature>
<dbReference type="PANTHER" id="PTHR43531">
    <property type="entry name" value="PROTEIN ICFG"/>
    <property type="match status" value="1"/>
</dbReference>
<dbReference type="eggNOG" id="COG0840">
    <property type="taxonomic scope" value="Bacteria"/>
</dbReference>
<dbReference type="InterPro" id="IPR051310">
    <property type="entry name" value="MCP_chemotaxis"/>
</dbReference>
<evidence type="ECO:0000313" key="8">
    <source>
        <dbReference type="Proteomes" id="UP000000939"/>
    </source>
</evidence>
<dbReference type="RefSeq" id="WP_013134670.1">
    <property type="nucleotide sequence ID" value="NC_014166.1"/>
</dbReference>
<keyword evidence="5" id="KW-0812">Transmembrane</keyword>
<evidence type="ECO:0000256" key="2">
    <source>
        <dbReference type="ARBA" id="ARBA00029447"/>
    </source>
</evidence>
<keyword evidence="8" id="KW-1185">Reference proteome</keyword>
<dbReference type="Pfam" id="PF12729">
    <property type="entry name" value="4HB_MCP_1"/>
    <property type="match status" value="1"/>
</dbReference>
<feature type="transmembrane region" description="Helical" evidence="5">
    <location>
        <begin position="213"/>
        <end position="234"/>
    </location>
</feature>
<dbReference type="PANTHER" id="PTHR43531:SF11">
    <property type="entry name" value="METHYL-ACCEPTING CHEMOTAXIS PROTEIN 3"/>
    <property type="match status" value="1"/>
</dbReference>
<evidence type="ECO:0000256" key="3">
    <source>
        <dbReference type="PROSITE-ProRule" id="PRU00284"/>
    </source>
</evidence>
<dbReference type="AlphaFoldDB" id="D5V2U3"/>
<dbReference type="Gene3D" id="1.10.287.950">
    <property type="entry name" value="Methyl-accepting chemotaxis protein"/>
    <property type="match status" value="1"/>
</dbReference>
<evidence type="ECO:0000256" key="1">
    <source>
        <dbReference type="ARBA" id="ARBA00022500"/>
    </source>
</evidence>
<dbReference type="InterPro" id="IPR024478">
    <property type="entry name" value="HlyB_4HB_MCP"/>
</dbReference>
<dbReference type="OrthoDB" id="5349225at2"/>
<dbReference type="SUPFAM" id="SSF58104">
    <property type="entry name" value="Methyl-accepting chemotaxis protein (MCP) signaling domain"/>
    <property type="match status" value="1"/>
</dbReference>
<gene>
    <name evidence="7" type="ordered locus">Arnit_0861</name>
</gene>
<dbReference type="Gene3D" id="6.10.340.10">
    <property type="match status" value="1"/>
</dbReference>
<dbReference type="GO" id="GO:0004888">
    <property type="term" value="F:transmembrane signaling receptor activity"/>
    <property type="evidence" value="ECO:0007669"/>
    <property type="project" value="TreeGrafter"/>
</dbReference>
<keyword evidence="1" id="KW-0145">Chemotaxis</keyword>
<feature type="region of interest" description="Disordered" evidence="4">
    <location>
        <begin position="643"/>
        <end position="715"/>
    </location>
</feature>
<dbReference type="KEGG" id="ant:Arnit_0861"/>
<comment type="similarity">
    <text evidence="2">Belongs to the methyl-accepting chemotaxis (MCP) protein family.</text>
</comment>
<dbReference type="GO" id="GO:0007165">
    <property type="term" value="P:signal transduction"/>
    <property type="evidence" value="ECO:0007669"/>
    <property type="project" value="UniProtKB-KW"/>
</dbReference>
<evidence type="ECO:0000256" key="4">
    <source>
        <dbReference type="SAM" id="MobiDB-lite"/>
    </source>
</evidence>
<dbReference type="Pfam" id="PF00015">
    <property type="entry name" value="MCPsignal"/>
    <property type="match status" value="1"/>
</dbReference>
<evidence type="ECO:0000259" key="6">
    <source>
        <dbReference type="PROSITE" id="PS50111"/>
    </source>
</evidence>
<keyword evidence="3" id="KW-0807">Transducer</keyword>
<dbReference type="PROSITE" id="PS50111">
    <property type="entry name" value="CHEMOTAXIS_TRANSDUC_2"/>
    <property type="match status" value="1"/>
</dbReference>
<dbReference type="EMBL" id="CP001999">
    <property type="protein sequence ID" value="ADG92525.1"/>
    <property type="molecule type" value="Genomic_DNA"/>
</dbReference>
<evidence type="ECO:0000313" key="7">
    <source>
        <dbReference type="EMBL" id="ADG92525.1"/>
    </source>
</evidence>
<feature type="compositionally biased region" description="Polar residues" evidence="4">
    <location>
        <begin position="692"/>
        <end position="706"/>
    </location>
</feature>
<keyword evidence="5" id="KW-1133">Transmembrane helix</keyword>